<name>A0A366ECC2_9BACI</name>
<organism evidence="1 2">
    <name type="scientific">Paraliobacillus ryukyuensis</name>
    <dbReference type="NCBI Taxonomy" id="200904"/>
    <lineage>
        <taxon>Bacteria</taxon>
        <taxon>Bacillati</taxon>
        <taxon>Bacillota</taxon>
        <taxon>Bacilli</taxon>
        <taxon>Bacillales</taxon>
        <taxon>Bacillaceae</taxon>
        <taxon>Paraliobacillus</taxon>
    </lineage>
</organism>
<dbReference type="RefSeq" id="WP_113868266.1">
    <property type="nucleotide sequence ID" value="NZ_BAABQN010000003.1"/>
</dbReference>
<keyword evidence="2" id="KW-1185">Reference proteome</keyword>
<dbReference type="AlphaFoldDB" id="A0A366ECC2"/>
<proteinExistence type="predicted"/>
<dbReference type="EMBL" id="QNRI01000004">
    <property type="protein sequence ID" value="RBO99379.1"/>
    <property type="molecule type" value="Genomic_DNA"/>
</dbReference>
<dbReference type="OrthoDB" id="1683589at2"/>
<sequence length="189" mass="21470">MFIAIGIVAIIFLLLLLLLFLLLPVKIYCNFAYEDEITVFIKGNIAGIPVITYDKKFDSDFEFLQQEEEVWKETVESLKNVINKKRNSKIGGESIFQQFKKVRVESFQWHTIIGLEDAATTGMVTGALWSIKGGLLAAVDHFFYLDTRPNFDIATHFNEAVFQSTCACIFSIRLGQAMRTLRKINKSTG</sequence>
<gene>
    <name evidence="1" type="ORF">DES48_10448</name>
</gene>
<evidence type="ECO:0000313" key="1">
    <source>
        <dbReference type="EMBL" id="RBO99379.1"/>
    </source>
</evidence>
<dbReference type="STRING" id="200904.GCA_900168775_02239"/>
<comment type="caution">
    <text evidence="1">The sequence shown here is derived from an EMBL/GenBank/DDBJ whole genome shotgun (WGS) entry which is preliminary data.</text>
</comment>
<dbReference type="Proteomes" id="UP000252254">
    <property type="component" value="Unassembled WGS sequence"/>
</dbReference>
<evidence type="ECO:0000313" key="2">
    <source>
        <dbReference type="Proteomes" id="UP000252254"/>
    </source>
</evidence>
<dbReference type="Pfam" id="PF11167">
    <property type="entry name" value="DUF2953"/>
    <property type="match status" value="1"/>
</dbReference>
<accession>A0A366ECC2</accession>
<protein>
    <submittedName>
        <fullName evidence="1">DUF2953 family protein</fullName>
    </submittedName>
</protein>
<dbReference type="InterPro" id="IPR021338">
    <property type="entry name" value="DUF2953"/>
</dbReference>
<reference evidence="1 2" key="1">
    <citation type="submission" date="2018-06" db="EMBL/GenBank/DDBJ databases">
        <title>Genomic Encyclopedia of Type Strains, Phase IV (KMG-IV): sequencing the most valuable type-strain genomes for metagenomic binning, comparative biology and taxonomic classification.</title>
        <authorList>
            <person name="Goeker M."/>
        </authorList>
    </citation>
    <scope>NUCLEOTIDE SEQUENCE [LARGE SCALE GENOMIC DNA]</scope>
    <source>
        <strain evidence="1 2">DSM 15140</strain>
    </source>
</reference>